<organism evidence="3 4">
    <name type="scientific">Xylaria grammica</name>
    <dbReference type="NCBI Taxonomy" id="363999"/>
    <lineage>
        <taxon>Eukaryota</taxon>
        <taxon>Fungi</taxon>
        <taxon>Dikarya</taxon>
        <taxon>Ascomycota</taxon>
        <taxon>Pezizomycotina</taxon>
        <taxon>Sordariomycetes</taxon>
        <taxon>Xylariomycetidae</taxon>
        <taxon>Xylariales</taxon>
        <taxon>Xylariaceae</taxon>
        <taxon>Xylaria</taxon>
    </lineage>
</organism>
<dbReference type="STRING" id="363999.A0A439DEJ5"/>
<evidence type="ECO:0000313" key="4">
    <source>
        <dbReference type="Proteomes" id="UP000286045"/>
    </source>
</evidence>
<dbReference type="PANTHER" id="PTHR35186:SF4">
    <property type="entry name" value="PRION-INHIBITION AND PROPAGATION HELO DOMAIN-CONTAINING PROTEIN"/>
    <property type="match status" value="1"/>
</dbReference>
<dbReference type="InterPro" id="IPR056002">
    <property type="entry name" value="DUF7580"/>
</dbReference>
<protein>
    <recommendedName>
        <fullName evidence="2">DUF7580 domain-containing protein</fullName>
    </recommendedName>
</protein>
<dbReference type="EMBL" id="RYZI01000040">
    <property type="protein sequence ID" value="RWA12843.1"/>
    <property type="molecule type" value="Genomic_DNA"/>
</dbReference>
<dbReference type="PANTHER" id="PTHR35186">
    <property type="entry name" value="ANK_REP_REGION DOMAIN-CONTAINING PROTEIN"/>
    <property type="match status" value="1"/>
</dbReference>
<gene>
    <name evidence="3" type="ORF">EKO27_g2241</name>
</gene>
<evidence type="ECO:0000259" key="2">
    <source>
        <dbReference type="Pfam" id="PF24476"/>
    </source>
</evidence>
<evidence type="ECO:0000256" key="1">
    <source>
        <dbReference type="SAM" id="SignalP"/>
    </source>
</evidence>
<feature type="signal peptide" evidence="1">
    <location>
        <begin position="1"/>
        <end position="20"/>
    </location>
</feature>
<feature type="domain" description="DUF7580" evidence="2">
    <location>
        <begin position="185"/>
        <end position="572"/>
    </location>
</feature>
<sequence length="574" mass="64503">MSGIEVAGLVLGAVPLLISALEHYGDGLSTLKRWRRYEHELRSLVRNLNTERVKLQNVCEKLLVGIVPESQIEAMIKNPLGDLWREEKTQKKIQSRLWEGYGLFEDTIADIKRAVDEMNERIESQSGKKASTLKRTMFTLSRNQYADLILVIREGVANLENLTDRNIELEPARKVRSQGKLFKILRTMSKGLYHALKSSLDCPCSHDISLKLEKRSNTTPMDDSDEVMSNLTFKLALSRLSTGVTEGLEEKEWEEILVKPNLSPIDNKHLLETKSLPIQSKGKPKKSVSFASSSNTSTITMTRTQSVSQSGVDIQGSIQTLSIGVASIGLYNLDAITNLCEKLKRAQKQVQVSTYGMVIDHSSEGTRKYTLHPIPTPNTEDTRCWSVISLKQILEQDTSMYLTYQDRLHLAVIISSSILQLHGSPWLSGAISSRDIFFIQKKDFPFFDQPFVMKSLPTKSLAMQRVCQDTPFPRNPVLVALGVLLIELIQGKTIDLLRTPQEESLAHTKLLQDYMTVKRLLQDVRMASANYAAAVTRCVDGEFHNGGLTLDNEELCEGVYSGIVALLERDLEYT</sequence>
<dbReference type="Proteomes" id="UP000286045">
    <property type="component" value="Unassembled WGS sequence"/>
</dbReference>
<comment type="caution">
    <text evidence="3">The sequence shown here is derived from an EMBL/GenBank/DDBJ whole genome shotgun (WGS) entry which is preliminary data.</text>
</comment>
<dbReference type="Pfam" id="PF24476">
    <property type="entry name" value="DUF7580"/>
    <property type="match status" value="1"/>
</dbReference>
<proteinExistence type="predicted"/>
<feature type="chain" id="PRO_5019518354" description="DUF7580 domain-containing protein" evidence="1">
    <location>
        <begin position="21"/>
        <end position="574"/>
    </location>
</feature>
<dbReference type="AlphaFoldDB" id="A0A439DEJ5"/>
<reference evidence="3 4" key="1">
    <citation type="submission" date="2018-12" db="EMBL/GenBank/DDBJ databases">
        <title>Draft genome sequence of Xylaria grammica IHI A82.</title>
        <authorList>
            <person name="Buettner E."/>
            <person name="Kellner H."/>
        </authorList>
    </citation>
    <scope>NUCLEOTIDE SEQUENCE [LARGE SCALE GENOMIC DNA]</scope>
    <source>
        <strain evidence="3 4">IHI A82</strain>
    </source>
</reference>
<accession>A0A439DEJ5</accession>
<name>A0A439DEJ5_9PEZI</name>
<keyword evidence="1" id="KW-0732">Signal</keyword>
<evidence type="ECO:0000313" key="3">
    <source>
        <dbReference type="EMBL" id="RWA12843.1"/>
    </source>
</evidence>
<keyword evidence="4" id="KW-1185">Reference proteome</keyword>